<dbReference type="GO" id="GO:0005886">
    <property type="term" value="C:plasma membrane"/>
    <property type="evidence" value="ECO:0007669"/>
    <property type="project" value="TreeGrafter"/>
</dbReference>
<keyword evidence="4 12" id="KW-0894">Sodium channel</keyword>
<feature type="transmembrane region" description="Helical" evidence="13">
    <location>
        <begin position="436"/>
        <end position="460"/>
    </location>
</feature>
<comment type="similarity">
    <text evidence="2 12">Belongs to the amiloride-sensitive sodium channel (TC 1.A.6) family.</text>
</comment>
<feature type="transmembrane region" description="Helical" evidence="13">
    <location>
        <begin position="48"/>
        <end position="68"/>
    </location>
</feature>
<name>A0A0L0BUH2_LUCCU</name>
<keyword evidence="8 12" id="KW-0406">Ion transport</keyword>
<proteinExistence type="inferred from homology"/>
<reference evidence="14 15" key="1">
    <citation type="journal article" date="2015" name="Nat. Commun.">
        <title>Lucilia cuprina genome unlocks parasitic fly biology to underpin future interventions.</title>
        <authorList>
            <person name="Anstead C.A."/>
            <person name="Korhonen P.K."/>
            <person name="Young N.D."/>
            <person name="Hall R.S."/>
            <person name="Jex A.R."/>
            <person name="Murali S.C."/>
            <person name="Hughes D.S."/>
            <person name="Lee S.F."/>
            <person name="Perry T."/>
            <person name="Stroehlein A.J."/>
            <person name="Ansell B.R."/>
            <person name="Breugelmans B."/>
            <person name="Hofmann A."/>
            <person name="Qu J."/>
            <person name="Dugan S."/>
            <person name="Lee S.L."/>
            <person name="Chao H."/>
            <person name="Dinh H."/>
            <person name="Han Y."/>
            <person name="Doddapaneni H.V."/>
            <person name="Worley K.C."/>
            <person name="Muzny D.M."/>
            <person name="Ioannidis P."/>
            <person name="Waterhouse R.M."/>
            <person name="Zdobnov E.M."/>
            <person name="James P.J."/>
            <person name="Bagnall N.H."/>
            <person name="Kotze A.C."/>
            <person name="Gibbs R.A."/>
            <person name="Richards S."/>
            <person name="Batterham P."/>
            <person name="Gasser R.B."/>
        </authorList>
    </citation>
    <scope>NUCLEOTIDE SEQUENCE [LARGE SCALE GENOMIC DNA]</scope>
    <source>
        <strain evidence="14 15">LS</strain>
        <tissue evidence="14">Full body</tissue>
    </source>
</reference>
<evidence type="ECO:0000256" key="8">
    <source>
        <dbReference type="ARBA" id="ARBA00023065"/>
    </source>
</evidence>
<organism evidence="14 15">
    <name type="scientific">Lucilia cuprina</name>
    <name type="common">Green bottle fly</name>
    <name type="synonym">Australian sheep blowfly</name>
    <dbReference type="NCBI Taxonomy" id="7375"/>
    <lineage>
        <taxon>Eukaryota</taxon>
        <taxon>Metazoa</taxon>
        <taxon>Ecdysozoa</taxon>
        <taxon>Arthropoda</taxon>
        <taxon>Hexapoda</taxon>
        <taxon>Insecta</taxon>
        <taxon>Pterygota</taxon>
        <taxon>Neoptera</taxon>
        <taxon>Endopterygota</taxon>
        <taxon>Diptera</taxon>
        <taxon>Brachycera</taxon>
        <taxon>Muscomorpha</taxon>
        <taxon>Oestroidea</taxon>
        <taxon>Calliphoridae</taxon>
        <taxon>Luciliinae</taxon>
        <taxon>Lucilia</taxon>
    </lineage>
</organism>
<dbReference type="OrthoDB" id="8048278at2759"/>
<dbReference type="PANTHER" id="PTHR11690">
    <property type="entry name" value="AMILORIDE-SENSITIVE SODIUM CHANNEL-RELATED"/>
    <property type="match status" value="1"/>
</dbReference>
<keyword evidence="6 13" id="KW-1133">Transmembrane helix</keyword>
<comment type="caution">
    <text evidence="14">The sequence shown here is derived from an EMBL/GenBank/DDBJ whole genome shotgun (WGS) entry which is preliminary data.</text>
</comment>
<evidence type="ECO:0000256" key="1">
    <source>
        <dbReference type="ARBA" id="ARBA00004141"/>
    </source>
</evidence>
<keyword evidence="7" id="KW-0915">Sodium</keyword>
<evidence type="ECO:0000256" key="2">
    <source>
        <dbReference type="ARBA" id="ARBA00007193"/>
    </source>
</evidence>
<evidence type="ECO:0000256" key="10">
    <source>
        <dbReference type="ARBA" id="ARBA00023201"/>
    </source>
</evidence>
<evidence type="ECO:0000256" key="7">
    <source>
        <dbReference type="ARBA" id="ARBA00023053"/>
    </source>
</evidence>
<keyword evidence="10 12" id="KW-0739">Sodium transport</keyword>
<dbReference type="InterPro" id="IPR001873">
    <property type="entry name" value="ENaC"/>
</dbReference>
<evidence type="ECO:0000256" key="9">
    <source>
        <dbReference type="ARBA" id="ARBA00023136"/>
    </source>
</evidence>
<evidence type="ECO:0000313" key="15">
    <source>
        <dbReference type="Proteomes" id="UP000037069"/>
    </source>
</evidence>
<comment type="subcellular location">
    <subcellularLocation>
        <location evidence="1">Membrane</location>
        <topology evidence="1">Multi-pass membrane protein</topology>
    </subcellularLocation>
</comment>
<evidence type="ECO:0000313" key="14">
    <source>
        <dbReference type="EMBL" id="KNC23720.1"/>
    </source>
</evidence>
<evidence type="ECO:0000256" key="3">
    <source>
        <dbReference type="ARBA" id="ARBA00022448"/>
    </source>
</evidence>
<sequence>MYCRGILNFIIRCQIAIYQGWIEYCQRGCLIGSQYLVKPNYHSCERRLWQGIFIVCISFGCFLLLYYATNYSENVFRIVIEDHGRDEEFDYPALGICQMGIQNDEETLARVEDILNNTIYKSFPSLRVNGMIKDFTNVMTFQNLNIEKMSIRNFFIYMKTLPRDIRDFLQNFNYKELSEKISSNCEELFGECRWLDNEYFKCCELFRNVSTMLGKCFIFNSELNRNPKATKMINEIEIFREPFRMHVTLKKASRIFLLNSRDVPEIITPLPRYRLIKKGVTLSMEFNIVPIVNDKGLQYLKPRNVHCIMNKDFKMNDETYLHHSYSTCVTNVFYDEQIKRCNCTDLYAPDSKAKLCTLSQYVCLENHDLINSNLILSRQSTPCFPNCFDSEYIVENMFYSESDEEKKDELTLDLVLLNFPTKHRRRQAIRQAEDKMASLSGILGLFMGLSFISILEYFYLTCRAFYKSKKSKLLEVATTAPMIQNSAESLAADRSVRGLRRQIIFQP</sequence>
<evidence type="ECO:0000256" key="12">
    <source>
        <dbReference type="RuleBase" id="RU000679"/>
    </source>
</evidence>
<evidence type="ECO:0000256" key="4">
    <source>
        <dbReference type="ARBA" id="ARBA00022461"/>
    </source>
</evidence>
<dbReference type="OMA" id="PFSKWKF"/>
<accession>A0A0L0BUH2</accession>
<evidence type="ECO:0000256" key="13">
    <source>
        <dbReference type="SAM" id="Phobius"/>
    </source>
</evidence>
<keyword evidence="11 12" id="KW-0407">Ion channel</keyword>
<keyword evidence="9 13" id="KW-0472">Membrane</keyword>
<keyword evidence="15" id="KW-1185">Reference proteome</keyword>
<evidence type="ECO:0000256" key="6">
    <source>
        <dbReference type="ARBA" id="ARBA00022989"/>
    </source>
</evidence>
<dbReference type="EMBL" id="JRES01001304">
    <property type="protein sequence ID" value="KNC23720.1"/>
    <property type="molecule type" value="Genomic_DNA"/>
</dbReference>
<protein>
    <recommendedName>
        <fullName evidence="16">Sodium channel protein Nach</fullName>
    </recommendedName>
</protein>
<dbReference type="Pfam" id="PF00858">
    <property type="entry name" value="ASC"/>
    <property type="match status" value="1"/>
</dbReference>
<evidence type="ECO:0000256" key="11">
    <source>
        <dbReference type="ARBA" id="ARBA00023303"/>
    </source>
</evidence>
<gene>
    <name evidence="14" type="ORF">FF38_01226</name>
</gene>
<keyword evidence="5 12" id="KW-0812">Transmembrane</keyword>
<dbReference type="PANTHER" id="PTHR11690:SF157">
    <property type="entry name" value="PICKPOCKET 15"/>
    <property type="match status" value="1"/>
</dbReference>
<dbReference type="GO" id="GO:0015280">
    <property type="term" value="F:ligand-gated sodium channel activity"/>
    <property type="evidence" value="ECO:0007669"/>
    <property type="project" value="TreeGrafter"/>
</dbReference>
<dbReference type="AlphaFoldDB" id="A0A0L0BUH2"/>
<evidence type="ECO:0008006" key="16">
    <source>
        <dbReference type="Google" id="ProtNLM"/>
    </source>
</evidence>
<evidence type="ECO:0000256" key="5">
    <source>
        <dbReference type="ARBA" id="ARBA00022692"/>
    </source>
</evidence>
<dbReference type="Proteomes" id="UP000037069">
    <property type="component" value="Unassembled WGS sequence"/>
</dbReference>
<keyword evidence="3 12" id="KW-0813">Transport</keyword>